<evidence type="ECO:0000256" key="2">
    <source>
        <dbReference type="ARBA" id="ARBA00023082"/>
    </source>
</evidence>
<dbReference type="CDD" id="cd06171">
    <property type="entry name" value="Sigma70_r4"/>
    <property type="match status" value="1"/>
</dbReference>
<feature type="domain" description="RNA polymerase sigma-70 region 2" evidence="5">
    <location>
        <begin position="153"/>
        <end position="222"/>
    </location>
</feature>
<keyword evidence="1" id="KW-0805">Transcription regulation</keyword>
<dbReference type="InterPro" id="IPR013324">
    <property type="entry name" value="RNA_pol_sigma_r3/r4-like"/>
</dbReference>
<keyword evidence="2" id="KW-0731">Sigma factor</keyword>
<feature type="domain" description="RNA polymerase sigma-70 region 4" evidence="6">
    <location>
        <begin position="264"/>
        <end position="323"/>
    </location>
</feature>
<dbReference type="SUPFAM" id="SSF88659">
    <property type="entry name" value="Sigma3 and sigma4 domains of RNA polymerase sigma factors"/>
    <property type="match status" value="1"/>
</dbReference>
<dbReference type="GO" id="GO:0003677">
    <property type="term" value="F:DNA binding"/>
    <property type="evidence" value="ECO:0007669"/>
    <property type="project" value="UniProtKB-KW"/>
</dbReference>
<keyword evidence="4" id="KW-0804">Transcription</keyword>
<dbReference type="NCBIfam" id="TIGR02937">
    <property type="entry name" value="sigma70-ECF"/>
    <property type="match status" value="1"/>
</dbReference>
<name>A0A5C5ZMB9_9BACT</name>
<dbReference type="GO" id="GO:0006352">
    <property type="term" value="P:DNA-templated transcription initiation"/>
    <property type="evidence" value="ECO:0007669"/>
    <property type="project" value="InterPro"/>
</dbReference>
<accession>A0A5C5ZMB9</accession>
<dbReference type="SUPFAM" id="SSF88946">
    <property type="entry name" value="Sigma2 domain of RNA polymerase sigma factors"/>
    <property type="match status" value="1"/>
</dbReference>
<evidence type="ECO:0000313" key="8">
    <source>
        <dbReference type="Proteomes" id="UP000315440"/>
    </source>
</evidence>
<reference evidence="7 8" key="1">
    <citation type="submission" date="2019-02" db="EMBL/GenBank/DDBJ databases">
        <title>Deep-cultivation of Planctomycetes and their phenomic and genomic characterization uncovers novel biology.</title>
        <authorList>
            <person name="Wiegand S."/>
            <person name="Jogler M."/>
            <person name="Boedeker C."/>
            <person name="Pinto D."/>
            <person name="Vollmers J."/>
            <person name="Rivas-Marin E."/>
            <person name="Kohn T."/>
            <person name="Peeters S.H."/>
            <person name="Heuer A."/>
            <person name="Rast P."/>
            <person name="Oberbeckmann S."/>
            <person name="Bunk B."/>
            <person name="Jeske O."/>
            <person name="Meyerdierks A."/>
            <person name="Storesund J.E."/>
            <person name="Kallscheuer N."/>
            <person name="Luecker S."/>
            <person name="Lage O.M."/>
            <person name="Pohl T."/>
            <person name="Merkel B.J."/>
            <person name="Hornburger P."/>
            <person name="Mueller R.-W."/>
            <person name="Bruemmer F."/>
            <person name="Labrenz M."/>
            <person name="Spormann A.M."/>
            <person name="Op Den Camp H."/>
            <person name="Overmann J."/>
            <person name="Amann R."/>
            <person name="Jetten M.S.M."/>
            <person name="Mascher T."/>
            <person name="Medema M.H."/>
            <person name="Devos D.P."/>
            <person name="Kaster A.-K."/>
            <person name="Ovreas L."/>
            <person name="Rohde M."/>
            <person name="Galperin M.Y."/>
            <person name="Jogler C."/>
        </authorList>
    </citation>
    <scope>NUCLEOTIDE SEQUENCE [LARGE SCALE GENOMIC DNA]</scope>
    <source>
        <strain evidence="7 8">Mal64</strain>
    </source>
</reference>
<dbReference type="InterPro" id="IPR036388">
    <property type="entry name" value="WH-like_DNA-bd_sf"/>
</dbReference>
<dbReference type="Gene3D" id="1.10.10.10">
    <property type="entry name" value="Winged helix-like DNA-binding domain superfamily/Winged helix DNA-binding domain"/>
    <property type="match status" value="1"/>
</dbReference>
<evidence type="ECO:0000256" key="1">
    <source>
        <dbReference type="ARBA" id="ARBA00023015"/>
    </source>
</evidence>
<protein>
    <submittedName>
        <fullName evidence="7">RNA polymerase principal sigma factor HrdB</fullName>
    </submittedName>
</protein>
<dbReference type="PANTHER" id="PTHR30603">
    <property type="entry name" value="RNA POLYMERASE SIGMA FACTOR RPO"/>
    <property type="match status" value="1"/>
</dbReference>
<evidence type="ECO:0000256" key="3">
    <source>
        <dbReference type="ARBA" id="ARBA00023125"/>
    </source>
</evidence>
<dbReference type="InterPro" id="IPR014284">
    <property type="entry name" value="RNA_pol_sigma-70_dom"/>
</dbReference>
<dbReference type="OrthoDB" id="9780321at2"/>
<proteinExistence type="predicted"/>
<dbReference type="EMBL" id="SJPQ01000003">
    <property type="protein sequence ID" value="TWT87583.1"/>
    <property type="molecule type" value="Genomic_DNA"/>
</dbReference>
<dbReference type="Pfam" id="PF04545">
    <property type="entry name" value="Sigma70_r4"/>
    <property type="match status" value="1"/>
</dbReference>
<dbReference type="GO" id="GO:0016987">
    <property type="term" value="F:sigma factor activity"/>
    <property type="evidence" value="ECO:0007669"/>
    <property type="project" value="UniProtKB-KW"/>
</dbReference>
<evidence type="ECO:0000256" key="4">
    <source>
        <dbReference type="ARBA" id="ARBA00023163"/>
    </source>
</evidence>
<evidence type="ECO:0000259" key="5">
    <source>
        <dbReference type="Pfam" id="PF04542"/>
    </source>
</evidence>
<dbReference type="InterPro" id="IPR000943">
    <property type="entry name" value="RNA_pol_sigma70"/>
</dbReference>
<dbReference type="Gene3D" id="1.20.120.1810">
    <property type="match status" value="1"/>
</dbReference>
<dbReference type="InterPro" id="IPR007627">
    <property type="entry name" value="RNA_pol_sigma70_r2"/>
</dbReference>
<dbReference type="RefSeq" id="WP_146401845.1">
    <property type="nucleotide sequence ID" value="NZ_SJPQ01000003.1"/>
</dbReference>
<dbReference type="InterPro" id="IPR013325">
    <property type="entry name" value="RNA_pol_sigma_r2"/>
</dbReference>
<dbReference type="InterPro" id="IPR007630">
    <property type="entry name" value="RNA_pol_sigma70_r4"/>
</dbReference>
<dbReference type="InterPro" id="IPR050239">
    <property type="entry name" value="Sigma-70_RNA_pol_init_factors"/>
</dbReference>
<dbReference type="PRINTS" id="PR00046">
    <property type="entry name" value="SIGMA70FCT"/>
</dbReference>
<dbReference type="AlphaFoldDB" id="A0A5C5ZMB9"/>
<dbReference type="Pfam" id="PF04542">
    <property type="entry name" value="Sigma70_r2"/>
    <property type="match status" value="1"/>
</dbReference>
<evidence type="ECO:0000313" key="7">
    <source>
        <dbReference type="EMBL" id="TWT87583.1"/>
    </source>
</evidence>
<dbReference type="PANTHER" id="PTHR30603:SF60">
    <property type="entry name" value="RNA POLYMERASE SIGMA FACTOR RPOD"/>
    <property type="match status" value="1"/>
</dbReference>
<keyword evidence="3" id="KW-0238">DNA-binding</keyword>
<keyword evidence="8" id="KW-1185">Reference proteome</keyword>
<comment type="caution">
    <text evidence="7">The sequence shown here is derived from an EMBL/GenBank/DDBJ whole genome shotgun (WGS) entry which is preliminary data.</text>
</comment>
<evidence type="ECO:0000259" key="6">
    <source>
        <dbReference type="Pfam" id="PF04545"/>
    </source>
</evidence>
<dbReference type="Proteomes" id="UP000315440">
    <property type="component" value="Unassembled WGS sequence"/>
</dbReference>
<sequence>MNVSTADKYDCLAAGYRDASPTPIPADDFAAKRLKARAEELAKTEWSLISHPNFKAVDNPDSEELGELAQRIERGESVLEPIRPAGLPSHLARMCATPLLSQEEEHELFRRMNLHKHFANRLRAKLNPKRPSKRTVARIESHAERADLIRNHLIQANTRLVVSITKKYANAANDFDELLSQGITSLLRAIEKFDLERGYRFSTYATCAVRRDLYRMVTDHTRLAKRHGVAASDVLDNCAEEPQPEPLVSETHWKRVSRTLAEMMSALDERERSILVARFGLDREPSDNPRGGSKVSYSTLGKRLGISKERVRQLANRALEKLRDSAQDRRLEALLA</sequence>
<gene>
    <name evidence="7" type="primary">hrdB</name>
    <name evidence="7" type="ORF">Mal64_31250</name>
</gene>
<organism evidence="7 8">
    <name type="scientific">Pseudobythopirellula maris</name>
    <dbReference type="NCBI Taxonomy" id="2527991"/>
    <lineage>
        <taxon>Bacteria</taxon>
        <taxon>Pseudomonadati</taxon>
        <taxon>Planctomycetota</taxon>
        <taxon>Planctomycetia</taxon>
        <taxon>Pirellulales</taxon>
        <taxon>Lacipirellulaceae</taxon>
        <taxon>Pseudobythopirellula</taxon>
    </lineage>
</organism>